<evidence type="ECO:0000256" key="1">
    <source>
        <dbReference type="SAM" id="MobiDB-lite"/>
    </source>
</evidence>
<name>A0A816IJ41_BRANA</name>
<proteinExistence type="predicted"/>
<dbReference type="EMBL" id="HG994367">
    <property type="protein sequence ID" value="CAF1710891.1"/>
    <property type="molecule type" value="Genomic_DNA"/>
</dbReference>
<feature type="region of interest" description="Disordered" evidence="1">
    <location>
        <begin position="1"/>
        <end position="22"/>
    </location>
</feature>
<protein>
    <submittedName>
        <fullName evidence="2">(rape) hypothetical protein</fullName>
    </submittedName>
</protein>
<accession>A0A816IJ41</accession>
<feature type="non-terminal residue" evidence="2">
    <location>
        <position position="1"/>
    </location>
</feature>
<reference evidence="2" key="1">
    <citation type="submission" date="2021-01" db="EMBL/GenBank/DDBJ databases">
        <authorList>
            <consortium name="Genoscope - CEA"/>
            <person name="William W."/>
        </authorList>
    </citation>
    <scope>NUCLEOTIDE SEQUENCE</scope>
</reference>
<gene>
    <name evidence="2" type="ORF">DARMORV10_C03P82660.1</name>
</gene>
<dbReference type="Proteomes" id="UP001295469">
    <property type="component" value="Chromosome C03"/>
</dbReference>
<evidence type="ECO:0000313" key="2">
    <source>
        <dbReference type="EMBL" id="CAF1710891.1"/>
    </source>
</evidence>
<organism evidence="2">
    <name type="scientific">Brassica napus</name>
    <name type="common">Rape</name>
    <dbReference type="NCBI Taxonomy" id="3708"/>
    <lineage>
        <taxon>Eukaryota</taxon>
        <taxon>Viridiplantae</taxon>
        <taxon>Streptophyta</taxon>
        <taxon>Embryophyta</taxon>
        <taxon>Tracheophyta</taxon>
        <taxon>Spermatophyta</taxon>
        <taxon>Magnoliopsida</taxon>
        <taxon>eudicotyledons</taxon>
        <taxon>Gunneridae</taxon>
        <taxon>Pentapetalae</taxon>
        <taxon>rosids</taxon>
        <taxon>malvids</taxon>
        <taxon>Brassicales</taxon>
        <taxon>Brassicaceae</taxon>
        <taxon>Brassiceae</taxon>
        <taxon>Brassica</taxon>
    </lineage>
</organism>
<sequence length="38" mass="4136">KIHQPLSPKPSPPIASSESIFSTESETSWGSTVSQFFL</sequence>
<dbReference type="AlphaFoldDB" id="A0A816IJ41"/>